<dbReference type="Pfam" id="PF12796">
    <property type="entry name" value="Ank_2"/>
    <property type="match status" value="1"/>
</dbReference>
<reference evidence="4 5" key="1">
    <citation type="submission" date="2019-06" db="EMBL/GenBank/DDBJ databases">
        <authorList>
            <person name="Palmer J.M."/>
        </authorList>
    </citation>
    <scope>NUCLEOTIDE SEQUENCE [LARGE SCALE GENOMIC DNA]</scope>
    <source>
        <strain evidence="4 5">TWF703</strain>
    </source>
</reference>
<dbReference type="SUPFAM" id="SSF48403">
    <property type="entry name" value="Ankyrin repeat"/>
    <property type="match status" value="1"/>
</dbReference>
<dbReference type="Gene3D" id="1.25.40.20">
    <property type="entry name" value="Ankyrin repeat-containing domain"/>
    <property type="match status" value="1"/>
</dbReference>
<keyword evidence="2 3" id="KW-0040">ANK repeat</keyword>
<dbReference type="PROSITE" id="PS50297">
    <property type="entry name" value="ANK_REP_REGION"/>
    <property type="match status" value="1"/>
</dbReference>
<organism evidence="4 5">
    <name type="scientific">Orbilia oligospora</name>
    <name type="common">Nematode-trapping fungus</name>
    <name type="synonym">Arthrobotrys oligospora</name>
    <dbReference type="NCBI Taxonomy" id="2813651"/>
    <lineage>
        <taxon>Eukaryota</taxon>
        <taxon>Fungi</taxon>
        <taxon>Dikarya</taxon>
        <taxon>Ascomycota</taxon>
        <taxon>Pezizomycotina</taxon>
        <taxon>Orbiliomycetes</taxon>
        <taxon>Orbiliales</taxon>
        <taxon>Orbiliaceae</taxon>
        <taxon>Orbilia</taxon>
    </lineage>
</organism>
<accession>A0A7C8K5E5</accession>
<name>A0A7C8K5E5_ORBOL</name>
<sequence>MEVNASKGTPLWCAAKNGHEAVVKLLVDRGADMEAKDNYEMTPLQCAAENGHEAVVKLLKREGTGMISPAPRDSSRSGRMSFWYTPCELVIFVVLNAKIGC</sequence>
<feature type="repeat" description="ANK" evidence="3">
    <location>
        <begin position="6"/>
        <end position="38"/>
    </location>
</feature>
<dbReference type="PANTHER" id="PTHR24171">
    <property type="entry name" value="ANKYRIN REPEAT DOMAIN-CONTAINING PROTEIN 39-RELATED"/>
    <property type="match status" value="1"/>
</dbReference>
<evidence type="ECO:0000256" key="2">
    <source>
        <dbReference type="ARBA" id="ARBA00023043"/>
    </source>
</evidence>
<evidence type="ECO:0000313" key="5">
    <source>
        <dbReference type="Proteomes" id="UP000480548"/>
    </source>
</evidence>
<dbReference type="SMART" id="SM00248">
    <property type="entry name" value="ANK"/>
    <property type="match status" value="2"/>
</dbReference>
<comment type="caution">
    <text evidence="4">The sequence shown here is derived from an EMBL/GenBank/DDBJ whole genome shotgun (WGS) entry which is preliminary data.</text>
</comment>
<dbReference type="InterPro" id="IPR002110">
    <property type="entry name" value="Ankyrin_rpt"/>
</dbReference>
<dbReference type="EMBL" id="WIQZ01000001">
    <property type="protein sequence ID" value="KAF3147187.1"/>
    <property type="molecule type" value="Genomic_DNA"/>
</dbReference>
<keyword evidence="1" id="KW-0677">Repeat</keyword>
<dbReference type="PROSITE" id="PS50088">
    <property type="entry name" value="ANK_REPEAT"/>
    <property type="match status" value="1"/>
</dbReference>
<proteinExistence type="predicted"/>
<dbReference type="AlphaFoldDB" id="A0A7C8K5E5"/>
<protein>
    <submittedName>
        <fullName evidence="4">Uncharacterized protein</fullName>
    </submittedName>
</protein>
<evidence type="ECO:0000256" key="3">
    <source>
        <dbReference type="PROSITE-ProRule" id="PRU00023"/>
    </source>
</evidence>
<gene>
    <name evidence="4" type="ORF">TWF703_000027</name>
</gene>
<dbReference type="InterPro" id="IPR036770">
    <property type="entry name" value="Ankyrin_rpt-contain_sf"/>
</dbReference>
<evidence type="ECO:0000256" key="1">
    <source>
        <dbReference type="ARBA" id="ARBA00022737"/>
    </source>
</evidence>
<dbReference type="Proteomes" id="UP000480548">
    <property type="component" value="Unassembled WGS sequence"/>
</dbReference>
<evidence type="ECO:0000313" key="4">
    <source>
        <dbReference type="EMBL" id="KAF3147187.1"/>
    </source>
</evidence>